<reference evidence="3 4" key="2">
    <citation type="submission" date="2021-10" db="EMBL/GenBank/DDBJ databases">
        <authorList>
            <person name="Piombo E."/>
        </authorList>
    </citation>
    <scope>NUCLEOTIDE SEQUENCE [LARGE SCALE GENOMIC DNA]</scope>
</reference>
<evidence type="ECO:0000313" key="4">
    <source>
        <dbReference type="Proteomes" id="UP000775872"/>
    </source>
</evidence>
<dbReference type="AlphaFoldDB" id="A0A9N9Z5W0"/>
<dbReference type="InterPro" id="IPR040841">
    <property type="entry name" value="Luciferase_dom"/>
</dbReference>
<dbReference type="EMBL" id="CABFOC020000035">
    <property type="protein sequence ID" value="CAH0049890.1"/>
    <property type="molecule type" value="Genomic_DNA"/>
</dbReference>
<name>A0A9N9Z5W0_9HYPO</name>
<dbReference type="Proteomes" id="UP000775872">
    <property type="component" value="Unassembled WGS sequence"/>
</dbReference>
<dbReference type="PANTHER" id="PTHR38695:SF1">
    <property type="entry name" value="AMINO ACID PERMEASE_ SLC12A DOMAIN-CONTAINING PROTEIN"/>
    <property type="match status" value="1"/>
</dbReference>
<reference evidence="4" key="1">
    <citation type="submission" date="2019-06" db="EMBL/GenBank/DDBJ databases">
        <authorList>
            <person name="Broberg M."/>
        </authorList>
    </citation>
    <scope>NUCLEOTIDE SEQUENCE [LARGE SCALE GENOMIC DNA]</scope>
</reference>
<comment type="caution">
    <text evidence="3">The sequence shown here is derived from an EMBL/GenBank/DDBJ whole genome shotgun (WGS) entry which is preliminary data.</text>
</comment>
<proteinExistence type="predicted"/>
<feature type="domain" description="Luciferase" evidence="2">
    <location>
        <begin position="215"/>
        <end position="293"/>
    </location>
</feature>
<evidence type="ECO:0000313" key="3">
    <source>
        <dbReference type="EMBL" id="CAH0049890.1"/>
    </source>
</evidence>
<evidence type="ECO:0000259" key="2">
    <source>
        <dbReference type="Pfam" id="PF17648"/>
    </source>
</evidence>
<keyword evidence="4" id="KW-1185">Reference proteome</keyword>
<dbReference type="OrthoDB" id="9987011at2759"/>
<accession>A0A9N9Z5W0</accession>
<organism evidence="3 4">
    <name type="scientific">Clonostachys solani</name>
    <dbReference type="NCBI Taxonomy" id="160281"/>
    <lineage>
        <taxon>Eukaryota</taxon>
        <taxon>Fungi</taxon>
        <taxon>Dikarya</taxon>
        <taxon>Ascomycota</taxon>
        <taxon>Pezizomycotina</taxon>
        <taxon>Sordariomycetes</taxon>
        <taxon>Hypocreomycetidae</taxon>
        <taxon>Hypocreales</taxon>
        <taxon>Bionectriaceae</taxon>
        <taxon>Clonostachys</taxon>
    </lineage>
</organism>
<protein>
    <recommendedName>
        <fullName evidence="2">Luciferase domain-containing protein</fullName>
    </recommendedName>
</protein>
<feature type="compositionally biased region" description="Low complexity" evidence="1">
    <location>
        <begin position="1"/>
        <end position="12"/>
    </location>
</feature>
<feature type="region of interest" description="Disordered" evidence="1">
    <location>
        <begin position="1"/>
        <end position="21"/>
    </location>
</feature>
<dbReference type="InterPro" id="IPR048273">
    <property type="entry name" value="Luciferase"/>
</dbReference>
<gene>
    <name evidence="3" type="ORF">CSOL1703_00001852</name>
</gene>
<sequence>MSASTTTTTTTTEMKDDGNSSLPIAALSLPSPVNLTPMPKQRPVCITLDSLRIFILSISLISLVHFSDALVVEITLVLVPFLLVVHNDYENFISLGPGGTPSTLSGYLRISWLRLWTLRDPFTPPKPTPNCLPLKGILSQQALPFRLGPKPRVVGIAPQRQIDQPGSRYCYQALRRTLEKLSLKKPGKFGTERSCIEKHGLALFARHPVQTACQGEICHVHDSDHSMHMCLHPDDSKEVLSRGWGQRHPLAWKWWFLTMPVATDFVMIYAPRVLIGFADDDELRTVCKIVEAAIWYSTAEQTEIDVYLNKVGN</sequence>
<dbReference type="PANTHER" id="PTHR38695">
    <property type="entry name" value="AMINO ACID PERMEASE_ SLC12A DOMAIN-CONTAINING PROTEIN"/>
    <property type="match status" value="1"/>
</dbReference>
<evidence type="ECO:0000256" key="1">
    <source>
        <dbReference type="SAM" id="MobiDB-lite"/>
    </source>
</evidence>
<dbReference type="Pfam" id="PF17648">
    <property type="entry name" value="Luciferase"/>
    <property type="match status" value="1"/>
</dbReference>